<dbReference type="AlphaFoldDB" id="A0A0B2PMF8"/>
<protein>
    <submittedName>
        <fullName evidence="2">Uncharacterized protein</fullName>
    </submittedName>
</protein>
<dbReference type="EMBL" id="KN665689">
    <property type="protein sequence ID" value="KHN08813.1"/>
    <property type="molecule type" value="Genomic_DNA"/>
</dbReference>
<sequence length="180" mass="18249">MMMADNSDNTSLPPEKTESTSSLATLHSDIIHAHILTRLDGATLASAASVSEVCEEGRGMAEALGGESERELDYCGPHTEACGERIEPEGGVGTAALADAGGRGGIRGGDGGGAGGRDGEGAVPGEGHVLRESWRGVAREGGEFGDGGHGGEASEWEGECGDSAESHGERREEESGSREG</sequence>
<feature type="region of interest" description="Disordered" evidence="1">
    <location>
        <begin position="1"/>
        <end position="21"/>
    </location>
</feature>
<organism evidence="2">
    <name type="scientific">Glycine soja</name>
    <name type="common">Wild soybean</name>
    <dbReference type="NCBI Taxonomy" id="3848"/>
    <lineage>
        <taxon>Eukaryota</taxon>
        <taxon>Viridiplantae</taxon>
        <taxon>Streptophyta</taxon>
        <taxon>Embryophyta</taxon>
        <taxon>Tracheophyta</taxon>
        <taxon>Spermatophyta</taxon>
        <taxon>Magnoliopsida</taxon>
        <taxon>eudicotyledons</taxon>
        <taxon>Gunneridae</taxon>
        <taxon>Pentapetalae</taxon>
        <taxon>rosids</taxon>
        <taxon>fabids</taxon>
        <taxon>Fabales</taxon>
        <taxon>Fabaceae</taxon>
        <taxon>Papilionoideae</taxon>
        <taxon>50 kb inversion clade</taxon>
        <taxon>NPAAA clade</taxon>
        <taxon>indigoferoid/millettioid clade</taxon>
        <taxon>Phaseoleae</taxon>
        <taxon>Glycine</taxon>
        <taxon>Glycine subgen. Soja</taxon>
    </lineage>
</organism>
<name>A0A0B2PMF8_GLYSO</name>
<gene>
    <name evidence="2" type="ORF">glysoja_046341</name>
</gene>
<feature type="region of interest" description="Disordered" evidence="1">
    <location>
        <begin position="138"/>
        <end position="180"/>
    </location>
</feature>
<feature type="compositionally biased region" description="Polar residues" evidence="1">
    <location>
        <begin position="1"/>
        <end position="12"/>
    </location>
</feature>
<dbReference type="Proteomes" id="UP000053555">
    <property type="component" value="Unassembled WGS sequence"/>
</dbReference>
<reference evidence="2" key="1">
    <citation type="submission" date="2014-07" db="EMBL/GenBank/DDBJ databases">
        <title>Identification of a novel salt tolerance gene in wild soybean by whole-genome sequencing.</title>
        <authorList>
            <person name="Lam H.-M."/>
            <person name="Qi X."/>
            <person name="Li M.-W."/>
            <person name="Liu X."/>
            <person name="Xie M."/>
            <person name="Ni M."/>
            <person name="Xu X."/>
        </authorList>
    </citation>
    <scope>NUCLEOTIDE SEQUENCE [LARGE SCALE GENOMIC DNA]</scope>
    <source>
        <tissue evidence="2">Root</tissue>
    </source>
</reference>
<proteinExistence type="predicted"/>
<evidence type="ECO:0000313" key="2">
    <source>
        <dbReference type="EMBL" id="KHN08813.1"/>
    </source>
</evidence>
<feature type="compositionally biased region" description="Basic and acidic residues" evidence="1">
    <location>
        <begin position="164"/>
        <end position="180"/>
    </location>
</feature>
<evidence type="ECO:0000256" key="1">
    <source>
        <dbReference type="SAM" id="MobiDB-lite"/>
    </source>
</evidence>
<feature type="region of interest" description="Disordered" evidence="1">
    <location>
        <begin position="85"/>
        <end position="126"/>
    </location>
</feature>
<accession>A0A0B2PMF8</accession>
<feature type="compositionally biased region" description="Gly residues" evidence="1">
    <location>
        <begin position="101"/>
        <end position="116"/>
    </location>
</feature>